<evidence type="ECO:0000256" key="2">
    <source>
        <dbReference type="PROSITE-ProRule" id="PRU00023"/>
    </source>
</evidence>
<dbReference type="Gene3D" id="3.40.50.300">
    <property type="entry name" value="P-loop containing nucleotide triphosphate hydrolases"/>
    <property type="match status" value="1"/>
</dbReference>
<reference evidence="5 6" key="1">
    <citation type="journal article" date="2016" name="Sci. Rep.">
        <title>Peltaster fructicola genome reveals evolution from an invasive phytopathogen to an ectophytic parasite.</title>
        <authorList>
            <person name="Xu C."/>
            <person name="Chen H."/>
            <person name="Gleason M.L."/>
            <person name="Xu J.R."/>
            <person name="Liu H."/>
            <person name="Zhang R."/>
            <person name="Sun G."/>
        </authorList>
    </citation>
    <scope>NUCLEOTIDE SEQUENCE [LARGE SCALE GENOMIC DNA]</scope>
    <source>
        <strain evidence="5 6">LNHT1506</strain>
    </source>
</reference>
<dbReference type="OrthoDB" id="20872at2759"/>
<evidence type="ECO:0000259" key="3">
    <source>
        <dbReference type="Pfam" id="PF06985"/>
    </source>
</evidence>
<evidence type="ECO:0000313" key="5">
    <source>
        <dbReference type="EMBL" id="QIW96347.1"/>
    </source>
</evidence>
<sequence length="1059" mass="120427">MHLLEQAIDGRLTFFETEEEDFDTPYAILSHTWGRPEEEVTYQDVISGKAQEKPAYAKITFLLEQAKKDKLNRVWIDTCCINKYNASELGESINLMYQWYAKSKVCYVFLSDVNTTLRGPVDWQIDFCQSRWFKRGWTLQELIAPSRVEFFDRTSRHLGSRETLSQLVYECSGIPPNVLHGASLDGIPFPQRLTWMSERKTMKSEDVSYCLLGLMEISLPFNYGEGGTAARQRLFKEIERKHGQRVADELRLTSPQDLKRPVQSQDNFQPGELVELLTFDHMGSRHAMIEHAFPGTCIWLSEHSAYQEWLRYQPDSSRGGLLWIKGHPGAGKSTLLKYIDFETARLETPDTIQVSFYFNARGSALQKSTTGMYRSLLVQIFDQLPHIEEHVYRQLKLFQRRQSSDWAVYELKEMLQVCMNALQRWHIRCFVDALDECETKDVQDMIYFFKKLGRAFHLSVCFASRYYPALSIKGSVEIRVEEQEQHKRDLEEYIRDHLDVEDDPAGAALVQQLSKKANGVFMWAVLVVKLTNEELARGMMHKIQDVIASLPQKLDGVYRDIINRRQADNVEHFRICMQLILFSSTPLTGHELYCAMASALTGDLSSTSSSVKFCQQTSMKDIDRFITSASRGLAEVVDVLVEIKPFTRTMRTVRVVHVIHESVRDFFLGSDGLHTLFPDIQGGADFLECWCHDRLKLVCWHYLEWANQVLPSDRADYDHHVHKNRHVWCEEYRVPFFQYAAANAVFHAEQAARCISQAAFISATNWSSLTRAHEALQLIRPCIRPGAQAIHVIASYGAKLLLHTAIKLGHDVNCSADQVSACMLGAIYEEEVGEKKLYRLVPLWAAVYARAFDCCDLLLDHGARADHCVESGLTPLHWLVAGMSALYSDNNHAHVLRLIVKLLSLGADVNAEKIDSHPPITPPLLWASTCRATAVAKLLLEHGANVHAVDTVGRTPLQLACYTPAQSLDMVMVLMEYGARADVVDEQGRSLIDIVVEASLHSDSLYGCGNWCDHAQVVRFFLDQGSCAVVNHGFPDLYCPRYDCARSIAEMLRAAVDIL</sequence>
<feature type="domain" description="Nephrocystin 3-like N-terminal" evidence="4">
    <location>
        <begin position="295"/>
        <end position="465"/>
    </location>
</feature>
<dbReference type="InterPro" id="IPR056884">
    <property type="entry name" value="NPHP3-like_N"/>
</dbReference>
<keyword evidence="2" id="KW-0040">ANK repeat</keyword>
<evidence type="ECO:0000259" key="4">
    <source>
        <dbReference type="Pfam" id="PF24883"/>
    </source>
</evidence>
<evidence type="ECO:0000256" key="1">
    <source>
        <dbReference type="ARBA" id="ARBA00022737"/>
    </source>
</evidence>
<dbReference type="PROSITE" id="PS50088">
    <property type="entry name" value="ANK_REPEAT"/>
    <property type="match status" value="1"/>
</dbReference>
<organism evidence="5 6">
    <name type="scientific">Peltaster fructicola</name>
    <dbReference type="NCBI Taxonomy" id="286661"/>
    <lineage>
        <taxon>Eukaryota</taxon>
        <taxon>Fungi</taxon>
        <taxon>Dikarya</taxon>
        <taxon>Ascomycota</taxon>
        <taxon>Pezizomycotina</taxon>
        <taxon>Dothideomycetes</taxon>
        <taxon>Dothideomycetes incertae sedis</taxon>
        <taxon>Peltaster</taxon>
    </lineage>
</organism>
<dbReference type="AlphaFoldDB" id="A0A6H0XNZ3"/>
<keyword evidence="1" id="KW-0677">Repeat</keyword>
<dbReference type="SUPFAM" id="SSF48403">
    <property type="entry name" value="Ankyrin repeat"/>
    <property type="match status" value="1"/>
</dbReference>
<dbReference type="Pfam" id="PF06985">
    <property type="entry name" value="HET"/>
    <property type="match status" value="1"/>
</dbReference>
<feature type="domain" description="Heterokaryon incompatibility" evidence="3">
    <location>
        <begin position="26"/>
        <end position="114"/>
    </location>
</feature>
<dbReference type="InterPro" id="IPR010730">
    <property type="entry name" value="HET"/>
</dbReference>
<dbReference type="Gene3D" id="1.25.40.20">
    <property type="entry name" value="Ankyrin repeat-containing domain"/>
    <property type="match status" value="2"/>
</dbReference>
<name>A0A6H0XNZ3_9PEZI</name>
<proteinExistence type="predicted"/>
<dbReference type="Proteomes" id="UP000503462">
    <property type="component" value="Chromosome 1"/>
</dbReference>
<dbReference type="CDD" id="cd00267">
    <property type="entry name" value="ABC_ATPase"/>
    <property type="match status" value="1"/>
</dbReference>
<dbReference type="InterPro" id="IPR002110">
    <property type="entry name" value="Ankyrin_rpt"/>
</dbReference>
<dbReference type="Pfam" id="PF12796">
    <property type="entry name" value="Ank_2"/>
    <property type="match status" value="1"/>
</dbReference>
<dbReference type="PANTHER" id="PTHR10622:SF13">
    <property type="entry name" value="NACHT DOMAIN-CONTAINING PROTEIN"/>
    <property type="match status" value="1"/>
</dbReference>
<dbReference type="Pfam" id="PF24883">
    <property type="entry name" value="NPHP3_N"/>
    <property type="match status" value="1"/>
</dbReference>
<evidence type="ECO:0000313" key="6">
    <source>
        <dbReference type="Proteomes" id="UP000503462"/>
    </source>
</evidence>
<dbReference type="SMART" id="SM00248">
    <property type="entry name" value="ANK"/>
    <property type="match status" value="6"/>
</dbReference>
<protein>
    <submittedName>
        <fullName evidence="5">Uncharacterized protein</fullName>
    </submittedName>
</protein>
<accession>A0A6H0XNZ3</accession>
<feature type="repeat" description="ANK" evidence="2">
    <location>
        <begin position="952"/>
        <end position="986"/>
    </location>
</feature>
<keyword evidence="6" id="KW-1185">Reference proteome</keyword>
<dbReference type="SUPFAM" id="SSF52540">
    <property type="entry name" value="P-loop containing nucleoside triphosphate hydrolases"/>
    <property type="match status" value="1"/>
</dbReference>
<dbReference type="PANTHER" id="PTHR10622">
    <property type="entry name" value="HET DOMAIN-CONTAINING PROTEIN"/>
    <property type="match status" value="1"/>
</dbReference>
<dbReference type="EMBL" id="CP051139">
    <property type="protein sequence ID" value="QIW96347.1"/>
    <property type="molecule type" value="Genomic_DNA"/>
</dbReference>
<gene>
    <name evidence="5" type="ORF">AMS68_001865</name>
</gene>
<dbReference type="InterPro" id="IPR027417">
    <property type="entry name" value="P-loop_NTPase"/>
</dbReference>
<dbReference type="InterPro" id="IPR036770">
    <property type="entry name" value="Ankyrin_rpt-contain_sf"/>
</dbReference>